<gene>
    <name evidence="1" type="ORF">ASPCADRAFT_1612</name>
</gene>
<dbReference type="AlphaFoldDB" id="A0A1R3RZS9"/>
<dbReference type="InterPro" id="IPR029058">
    <property type="entry name" value="AB_hydrolase_fold"/>
</dbReference>
<name>A0A1R3RZS9_ASPC5</name>
<reference evidence="2" key="1">
    <citation type="journal article" date="2017" name="Genome Biol.">
        <title>Comparative genomics reveals high biological diversity and specific adaptations in the industrially and medically important fungal genus Aspergillus.</title>
        <authorList>
            <person name="de Vries R.P."/>
            <person name="Riley R."/>
            <person name="Wiebenga A."/>
            <person name="Aguilar-Osorio G."/>
            <person name="Amillis S."/>
            <person name="Uchima C.A."/>
            <person name="Anderluh G."/>
            <person name="Asadollahi M."/>
            <person name="Askin M."/>
            <person name="Barry K."/>
            <person name="Battaglia E."/>
            <person name="Bayram O."/>
            <person name="Benocci T."/>
            <person name="Braus-Stromeyer S.A."/>
            <person name="Caldana C."/>
            <person name="Canovas D."/>
            <person name="Cerqueira G.C."/>
            <person name="Chen F."/>
            <person name="Chen W."/>
            <person name="Choi C."/>
            <person name="Clum A."/>
            <person name="Dos Santos R.A."/>
            <person name="Damasio A.R."/>
            <person name="Diallinas G."/>
            <person name="Emri T."/>
            <person name="Fekete E."/>
            <person name="Flipphi M."/>
            <person name="Freyberg S."/>
            <person name="Gallo A."/>
            <person name="Gournas C."/>
            <person name="Habgood R."/>
            <person name="Hainaut M."/>
            <person name="Harispe M.L."/>
            <person name="Henrissat B."/>
            <person name="Hilden K.S."/>
            <person name="Hope R."/>
            <person name="Hossain A."/>
            <person name="Karabika E."/>
            <person name="Karaffa L."/>
            <person name="Karanyi Z."/>
            <person name="Krasevec N."/>
            <person name="Kuo A."/>
            <person name="Kusch H."/>
            <person name="LaButti K."/>
            <person name="Lagendijk E.L."/>
            <person name="Lapidus A."/>
            <person name="Levasseur A."/>
            <person name="Lindquist E."/>
            <person name="Lipzen A."/>
            <person name="Logrieco A.F."/>
            <person name="MacCabe A."/>
            <person name="Maekelae M.R."/>
            <person name="Malavazi I."/>
            <person name="Melin P."/>
            <person name="Meyer V."/>
            <person name="Mielnichuk N."/>
            <person name="Miskei M."/>
            <person name="Molnar A.P."/>
            <person name="Mule G."/>
            <person name="Ngan C.Y."/>
            <person name="Orejas M."/>
            <person name="Orosz E."/>
            <person name="Ouedraogo J.P."/>
            <person name="Overkamp K.M."/>
            <person name="Park H.-S."/>
            <person name="Perrone G."/>
            <person name="Piumi F."/>
            <person name="Punt P.J."/>
            <person name="Ram A.F."/>
            <person name="Ramon A."/>
            <person name="Rauscher S."/>
            <person name="Record E."/>
            <person name="Riano-Pachon D.M."/>
            <person name="Robert V."/>
            <person name="Roehrig J."/>
            <person name="Ruller R."/>
            <person name="Salamov A."/>
            <person name="Salih N.S."/>
            <person name="Samson R.A."/>
            <person name="Sandor E."/>
            <person name="Sanguinetti M."/>
            <person name="Schuetze T."/>
            <person name="Sepcic K."/>
            <person name="Shelest E."/>
            <person name="Sherlock G."/>
            <person name="Sophianopoulou V."/>
            <person name="Squina F.M."/>
            <person name="Sun H."/>
            <person name="Susca A."/>
            <person name="Todd R.B."/>
            <person name="Tsang A."/>
            <person name="Unkles S.E."/>
            <person name="van de Wiele N."/>
            <person name="van Rossen-Uffink D."/>
            <person name="Oliveira J.V."/>
            <person name="Vesth T.C."/>
            <person name="Visser J."/>
            <person name="Yu J.-H."/>
            <person name="Zhou M."/>
            <person name="Andersen M.R."/>
            <person name="Archer D.B."/>
            <person name="Baker S.E."/>
            <person name="Benoit I."/>
            <person name="Brakhage A.A."/>
            <person name="Braus G.H."/>
            <person name="Fischer R."/>
            <person name="Frisvad J.C."/>
            <person name="Goldman G.H."/>
            <person name="Houbraken J."/>
            <person name="Oakley B."/>
            <person name="Pocsi I."/>
            <person name="Scazzocchio C."/>
            <person name="Seiboth B."/>
            <person name="vanKuyk P.A."/>
            <person name="Wortman J."/>
            <person name="Dyer P.S."/>
            <person name="Grigoriev I.V."/>
        </authorList>
    </citation>
    <scope>NUCLEOTIDE SEQUENCE [LARGE SCALE GENOMIC DNA]</scope>
    <source>
        <strain evidence="2">ITEM 5010</strain>
    </source>
</reference>
<dbReference type="STRING" id="602072.A0A1R3RZS9"/>
<accession>A0A1R3RZS9</accession>
<dbReference type="Gene3D" id="3.40.50.1820">
    <property type="entry name" value="alpha/beta hydrolase"/>
    <property type="match status" value="1"/>
</dbReference>
<protein>
    <submittedName>
        <fullName evidence="1">Uncharacterized protein</fullName>
    </submittedName>
</protein>
<dbReference type="Proteomes" id="UP000188318">
    <property type="component" value="Unassembled WGS sequence"/>
</dbReference>
<organism evidence="1 2">
    <name type="scientific">Aspergillus carbonarius (strain ITEM 5010)</name>
    <dbReference type="NCBI Taxonomy" id="602072"/>
    <lineage>
        <taxon>Eukaryota</taxon>
        <taxon>Fungi</taxon>
        <taxon>Dikarya</taxon>
        <taxon>Ascomycota</taxon>
        <taxon>Pezizomycotina</taxon>
        <taxon>Eurotiomycetes</taxon>
        <taxon>Eurotiomycetidae</taxon>
        <taxon>Eurotiales</taxon>
        <taxon>Aspergillaceae</taxon>
        <taxon>Aspergillus</taxon>
        <taxon>Aspergillus subgen. Circumdati</taxon>
    </lineage>
</organism>
<sequence>MTDQAPGLHGLLHVKSTFTAWQELLLGSEEKWLRVHSSHEWPGLNYHKEQSVLDLRRFYDYYLKGINNDCTPITTSYNAQTGHIKLCLWKAQGLDDMDVCDLAKHNPTTNQVLEVN</sequence>
<dbReference type="OrthoDB" id="2578740at2759"/>
<evidence type="ECO:0000313" key="1">
    <source>
        <dbReference type="EMBL" id="OOF99947.1"/>
    </source>
</evidence>
<dbReference type="VEuPathDB" id="FungiDB:ASPCADRAFT_1612"/>
<dbReference type="EMBL" id="KV907494">
    <property type="protein sequence ID" value="OOF99947.1"/>
    <property type="molecule type" value="Genomic_DNA"/>
</dbReference>
<keyword evidence="2" id="KW-1185">Reference proteome</keyword>
<proteinExistence type="predicted"/>
<evidence type="ECO:0000313" key="2">
    <source>
        <dbReference type="Proteomes" id="UP000188318"/>
    </source>
</evidence>